<sequence length="236" mass="27090">MLFNSTKRLKKKKTKLNNWLNINNARHLYLHPIVSLETHLMIWVREESVSPCRQPKLIGVDAVKALVWTIVLPKNTSENTRLLQRSDYHQKLVTLMAFLQCNETDQANSEVQAYLASGAFKTHATLLLYTTTVALHNKAYVTGLAEFIEDDMVCNPALYKINKLIMEDKESRGILNTQVCVKLTAMRNAIKEKLEAAVDKGYCMNCIMSDIMPKQIEVSLEHCQHWAWVLAQYKTH</sequence>
<comment type="caution">
    <text evidence="1">The sequence shown here is derived from an EMBL/GenBank/DDBJ whole genome shotgun (WGS) entry which is preliminary data.</text>
</comment>
<dbReference type="HOGENOM" id="CLU_1176099_0_0_1"/>
<protein>
    <submittedName>
        <fullName evidence="1">Uncharacterized protein</fullName>
    </submittedName>
</protein>
<name>M5C2U9_THACB</name>
<dbReference type="AlphaFoldDB" id="M5C2U9"/>
<evidence type="ECO:0000313" key="1">
    <source>
        <dbReference type="EMBL" id="CCO33355.1"/>
    </source>
</evidence>
<accession>M5C2U9</accession>
<gene>
    <name evidence="1" type="ORF">BN14_07430</name>
</gene>
<reference evidence="1 2" key="1">
    <citation type="journal article" date="2013" name="J. Biotechnol.">
        <title>Establishment and interpretation of the genome sequence of the phytopathogenic fungus Rhizoctonia solani AG1-IB isolate 7/3/14.</title>
        <authorList>
            <person name="Wibberg D.W."/>
            <person name="Jelonek L.J."/>
            <person name="Rupp O.R."/>
            <person name="Hennig M.H."/>
            <person name="Eikmeyer F.E."/>
            <person name="Goesmann A.G."/>
            <person name="Hartmann A.H."/>
            <person name="Borriss R.B."/>
            <person name="Grosch R.G."/>
            <person name="Puehler A.P."/>
            <person name="Schlueter A.S."/>
        </authorList>
    </citation>
    <scope>NUCLEOTIDE SEQUENCE [LARGE SCALE GENOMIC DNA]</scope>
    <source>
        <strain evidence="2">AG1-IB / isolate 7/3/14</strain>
    </source>
</reference>
<organism evidence="1 2">
    <name type="scientific">Thanatephorus cucumeris (strain AG1-IB / isolate 7/3/14)</name>
    <name type="common">Lettuce bottom rot fungus</name>
    <name type="synonym">Rhizoctonia solani</name>
    <dbReference type="NCBI Taxonomy" id="1108050"/>
    <lineage>
        <taxon>Eukaryota</taxon>
        <taxon>Fungi</taxon>
        <taxon>Dikarya</taxon>
        <taxon>Basidiomycota</taxon>
        <taxon>Agaricomycotina</taxon>
        <taxon>Agaricomycetes</taxon>
        <taxon>Cantharellales</taxon>
        <taxon>Ceratobasidiaceae</taxon>
        <taxon>Rhizoctonia</taxon>
        <taxon>Rhizoctonia solani AG-1</taxon>
    </lineage>
</organism>
<evidence type="ECO:0000313" key="2">
    <source>
        <dbReference type="Proteomes" id="UP000012065"/>
    </source>
</evidence>
<dbReference type="EMBL" id="CAOJ01011376">
    <property type="protein sequence ID" value="CCO33355.1"/>
    <property type="molecule type" value="Genomic_DNA"/>
</dbReference>
<proteinExistence type="predicted"/>
<dbReference type="Proteomes" id="UP000012065">
    <property type="component" value="Unassembled WGS sequence"/>
</dbReference>